<dbReference type="SMART" id="SM00249">
    <property type="entry name" value="PHD"/>
    <property type="match status" value="1"/>
</dbReference>
<evidence type="ECO:0000256" key="2">
    <source>
        <dbReference type="ARBA" id="ARBA00022771"/>
    </source>
</evidence>
<feature type="compositionally biased region" description="Polar residues" evidence="5">
    <location>
        <begin position="1150"/>
        <end position="1169"/>
    </location>
</feature>
<dbReference type="eggNOG" id="KOG4430">
    <property type="taxonomic scope" value="Eukaryota"/>
</dbReference>
<dbReference type="GO" id="GO:0061630">
    <property type="term" value="F:ubiquitin protein ligase activity"/>
    <property type="evidence" value="ECO:0007669"/>
    <property type="project" value="TreeGrafter"/>
</dbReference>
<feature type="domain" description="PHD-type" evidence="6">
    <location>
        <begin position="59"/>
        <end position="180"/>
    </location>
</feature>
<organism evidence="8">
    <name type="scientific">Oryza brachyantha</name>
    <name type="common">malo sina</name>
    <dbReference type="NCBI Taxonomy" id="4533"/>
    <lineage>
        <taxon>Eukaryota</taxon>
        <taxon>Viridiplantae</taxon>
        <taxon>Streptophyta</taxon>
        <taxon>Embryophyta</taxon>
        <taxon>Tracheophyta</taxon>
        <taxon>Spermatophyta</taxon>
        <taxon>Magnoliopsida</taxon>
        <taxon>Liliopsida</taxon>
        <taxon>Poales</taxon>
        <taxon>Poaceae</taxon>
        <taxon>BOP clade</taxon>
        <taxon>Oryzoideae</taxon>
        <taxon>Oryzeae</taxon>
        <taxon>Oryzinae</taxon>
        <taxon>Oryza</taxon>
    </lineage>
</organism>
<dbReference type="OMA" id="SAWHRDW"/>
<evidence type="ECO:0000256" key="1">
    <source>
        <dbReference type="ARBA" id="ARBA00022723"/>
    </source>
</evidence>
<dbReference type="SMART" id="SM00184">
    <property type="entry name" value="RING"/>
    <property type="match status" value="2"/>
</dbReference>
<feature type="region of interest" description="Disordered" evidence="5">
    <location>
        <begin position="429"/>
        <end position="471"/>
    </location>
</feature>
<keyword evidence="9" id="KW-1185">Reference proteome</keyword>
<dbReference type="PANTHER" id="PTHR15315:SF26">
    <property type="entry name" value="E3 UBIQUITIN-PROTEIN LIGASE NRDP1"/>
    <property type="match status" value="1"/>
</dbReference>
<evidence type="ECO:0000259" key="7">
    <source>
        <dbReference type="PROSITE" id="PS50089"/>
    </source>
</evidence>
<dbReference type="InterPro" id="IPR001841">
    <property type="entry name" value="Znf_RING"/>
</dbReference>
<dbReference type="InterPro" id="IPR013083">
    <property type="entry name" value="Znf_RING/FYVE/PHD"/>
</dbReference>
<name>J3L3K0_ORYBR</name>
<dbReference type="InterPro" id="IPR011011">
    <property type="entry name" value="Znf_FYVE_PHD"/>
</dbReference>
<feature type="compositionally biased region" description="Polar residues" evidence="5">
    <location>
        <begin position="759"/>
        <end position="770"/>
    </location>
</feature>
<dbReference type="HOGENOM" id="CLU_268377_0_0_1"/>
<evidence type="ECO:0000256" key="4">
    <source>
        <dbReference type="PROSITE-ProRule" id="PRU00175"/>
    </source>
</evidence>
<dbReference type="Gramene" id="OB01G38060.1">
    <property type="protein sequence ID" value="OB01G38060.1"/>
    <property type="gene ID" value="OB01G38060"/>
</dbReference>
<dbReference type="SUPFAM" id="SSF57850">
    <property type="entry name" value="RING/U-box"/>
    <property type="match status" value="1"/>
</dbReference>
<dbReference type="GO" id="GO:0016567">
    <property type="term" value="P:protein ubiquitination"/>
    <property type="evidence" value="ECO:0007669"/>
    <property type="project" value="TreeGrafter"/>
</dbReference>
<feature type="compositionally biased region" description="Polar residues" evidence="5">
    <location>
        <begin position="705"/>
        <end position="718"/>
    </location>
</feature>
<sequence>MDVDGESSGPVGDMNDLENYSFENETCGICRDIVIDRGVLDCCQHWFCYTCIDNWSAITNRCPLCKSEFQSITCTPVFDTTGANNEDEYSLTSGDDDWYMQGENNTLSFPSYYIDAEAVVCLDDGDCKIRSGAVSVEDDSTFDTSIACDSCDLWYHAICVGFNPEVASEDSWLCPRCVSTEVKHNADPILKQNFSGDCSTGSGRTTTDASFSGRVSVSVADEGETALVVSMVGVHSEIRDGLSEPSLGLKTEQERFNSNSYPSYSNDDLLNEAVADAKIFRNSDGFTISHDRCSETNLVHKVSSEPTERPLEFSPIRESATTLFRSEQGNMPNVQLEVPQHAPSCSFSQISKVSENSGEENTLLREIGRSTVITPQFSSPAGDAAKSNDIDLIDAGEIKQMGSALDVQLTSTHDGKAIGDIEVKYKESNDEIGRPAKKARSEVSEQEMDLIGNSGASPSDDHTTSSPAKAEIGGMPEFLRSDNSVPDIMSIVGEDYRRDPGRELARPVGRRAGDKPGLRVKKIFRKEEGKKSSAVVQKLQQEIREVVRDTGTTILEKDIAFDEKLLTAFRAAIGKSADEPGGRTNSSLIKARRALLQKGKIRENLTKRLYGTSTGRRRSAWHRDWEVEFWKHRCSAGINPEKIKTLQSVLQLLKKSSEMDKEIAQDKKGMNTDSILSRVYLADASVVPRKVDVKPLSAIAGCPQSDENSLVKANNSKAPNKPVPGTETINISSPNSSVKVSSSLILSKEASSRKDNRNNKAAPNQQNQSAGDIKHDKRKWALEVLARKNASSITSKDKCEVADDLKAKYPLLAQLPVDMRPHLTTSHHNKVPISVRQAQLYHIAEHYLQKANLAVIRRCADTELAIVDAVNVEKDINERSSSKSIYVNLCSQATRQPAKGKSENGASNIAAKTELDNGQIPQEVNTKNTNICNSDTKEALNSTDHSDLPASAGKMVKGELGVDLSPEQQTAGFSNVEEALKMAGLLDSPPNSPERKTTTIEGECIVDLDSEPSRNLQSTSDSMARDISSLKEADDSSLLIDLHENGQNLHIVTSCQQPKYNSDEHQKLILRGETTDATANQIVSVDLDEAGCSVQIKNSNGSNKEILAETNTPDVGDPKEIKVSESEMCNQSCQVNSSLTEAEVVSKTLNLDSNKGKSSGDTAALNSRPSDGDKLSTHPAQSGDGSKKPARDPGNNKSDPSGSIYKKVEVFVKENIRPLCKSGVITVEQYRWAVAKTTEKVMKYHSDAKNANFLIKEGDKVKKLALQYVEAAQQKVT</sequence>
<dbReference type="InterPro" id="IPR019787">
    <property type="entry name" value="Znf_PHD-finger"/>
</dbReference>
<keyword evidence="3" id="KW-0862">Zinc</keyword>
<dbReference type="AlphaFoldDB" id="J3L3K0"/>
<dbReference type="PANTHER" id="PTHR15315">
    <property type="entry name" value="RING FINGER PROTEIN 41, 151"/>
    <property type="match status" value="1"/>
</dbReference>
<dbReference type="PROSITE" id="PS50016">
    <property type="entry name" value="ZF_PHD_2"/>
    <property type="match status" value="1"/>
</dbReference>
<evidence type="ECO:0000256" key="5">
    <source>
        <dbReference type="SAM" id="MobiDB-lite"/>
    </source>
</evidence>
<reference evidence="8" key="1">
    <citation type="journal article" date="2013" name="Nat. Commun.">
        <title>Whole-genome sequencing of Oryza brachyantha reveals mechanisms underlying Oryza genome evolution.</title>
        <authorList>
            <person name="Chen J."/>
            <person name="Huang Q."/>
            <person name="Gao D."/>
            <person name="Wang J."/>
            <person name="Lang Y."/>
            <person name="Liu T."/>
            <person name="Li B."/>
            <person name="Bai Z."/>
            <person name="Luis Goicoechea J."/>
            <person name="Liang C."/>
            <person name="Chen C."/>
            <person name="Zhang W."/>
            <person name="Sun S."/>
            <person name="Liao Y."/>
            <person name="Zhang X."/>
            <person name="Yang L."/>
            <person name="Song C."/>
            <person name="Wang M."/>
            <person name="Shi J."/>
            <person name="Liu G."/>
            <person name="Liu J."/>
            <person name="Zhou H."/>
            <person name="Zhou W."/>
            <person name="Yu Q."/>
            <person name="An N."/>
            <person name="Chen Y."/>
            <person name="Cai Q."/>
            <person name="Wang B."/>
            <person name="Liu B."/>
            <person name="Min J."/>
            <person name="Huang Y."/>
            <person name="Wu H."/>
            <person name="Li Z."/>
            <person name="Zhang Y."/>
            <person name="Yin Y."/>
            <person name="Song W."/>
            <person name="Jiang J."/>
            <person name="Jackson S.A."/>
            <person name="Wing R.A."/>
            <person name="Wang J."/>
            <person name="Chen M."/>
        </authorList>
    </citation>
    <scope>NUCLEOTIDE SEQUENCE [LARGE SCALE GENOMIC DNA]</scope>
    <source>
        <strain evidence="8">cv. IRGC 101232</strain>
    </source>
</reference>
<dbReference type="SUPFAM" id="SSF57903">
    <property type="entry name" value="FYVE/PHD zinc finger"/>
    <property type="match status" value="1"/>
</dbReference>
<dbReference type="Proteomes" id="UP000006038">
    <property type="component" value="Chromosome 1"/>
</dbReference>
<dbReference type="GO" id="GO:0008270">
    <property type="term" value="F:zinc ion binding"/>
    <property type="evidence" value="ECO:0007669"/>
    <property type="project" value="UniProtKB-KW"/>
</dbReference>
<reference evidence="8" key="2">
    <citation type="submission" date="2013-04" db="UniProtKB">
        <authorList>
            <consortium name="EnsemblPlants"/>
        </authorList>
    </citation>
    <scope>IDENTIFICATION</scope>
</reference>
<evidence type="ECO:0000313" key="9">
    <source>
        <dbReference type="Proteomes" id="UP000006038"/>
    </source>
</evidence>
<dbReference type="PROSITE" id="PS00518">
    <property type="entry name" value="ZF_RING_1"/>
    <property type="match status" value="1"/>
</dbReference>
<protein>
    <recommendedName>
        <fullName evidence="10">RING-type domain-containing protein</fullName>
    </recommendedName>
</protein>
<dbReference type="InterPro" id="IPR017907">
    <property type="entry name" value="Znf_RING_CS"/>
</dbReference>
<feature type="region of interest" description="Disordered" evidence="5">
    <location>
        <begin position="704"/>
        <end position="735"/>
    </location>
</feature>
<dbReference type="KEGG" id="obr:102716358"/>
<dbReference type="GeneID" id="102716358"/>
<dbReference type="PROSITE" id="PS50089">
    <property type="entry name" value="ZF_RING_2"/>
    <property type="match status" value="1"/>
</dbReference>
<dbReference type="RefSeq" id="XP_006644633.1">
    <property type="nucleotide sequence ID" value="XM_006644570.3"/>
</dbReference>
<feature type="region of interest" description="Disordered" evidence="5">
    <location>
        <begin position="749"/>
        <end position="775"/>
    </location>
</feature>
<evidence type="ECO:0000259" key="6">
    <source>
        <dbReference type="PROSITE" id="PS50016"/>
    </source>
</evidence>
<feature type="region of interest" description="Disordered" evidence="5">
    <location>
        <begin position="1150"/>
        <end position="1202"/>
    </location>
</feature>
<dbReference type="Gene3D" id="3.30.40.10">
    <property type="entry name" value="Zinc/RING finger domain, C3HC4 (zinc finger)"/>
    <property type="match status" value="2"/>
</dbReference>
<feature type="domain" description="RING-type" evidence="7">
    <location>
        <begin position="27"/>
        <end position="66"/>
    </location>
</feature>
<proteinExistence type="predicted"/>
<dbReference type="STRING" id="4533.J3L3K0"/>
<dbReference type="InterPro" id="IPR001965">
    <property type="entry name" value="Znf_PHD"/>
</dbReference>
<dbReference type="EnsemblPlants" id="OB01G38060.1">
    <property type="protein sequence ID" value="OB01G38060.1"/>
    <property type="gene ID" value="OB01G38060"/>
</dbReference>
<keyword evidence="1" id="KW-0479">Metal-binding</keyword>
<keyword evidence="2 4" id="KW-0863">Zinc-finger</keyword>
<dbReference type="Pfam" id="PF00628">
    <property type="entry name" value="PHD"/>
    <property type="match status" value="1"/>
</dbReference>
<evidence type="ECO:0000313" key="8">
    <source>
        <dbReference type="EnsemblPlants" id="OB01G38060.1"/>
    </source>
</evidence>
<dbReference type="OrthoDB" id="21204at2759"/>
<accession>J3L3K0</accession>
<feature type="compositionally biased region" description="Basic and acidic residues" evidence="5">
    <location>
        <begin position="429"/>
        <end position="443"/>
    </location>
</feature>
<gene>
    <name evidence="8" type="primary">LOC102716358</name>
</gene>
<evidence type="ECO:0000256" key="3">
    <source>
        <dbReference type="ARBA" id="ARBA00022833"/>
    </source>
</evidence>
<evidence type="ECO:0008006" key="10">
    <source>
        <dbReference type="Google" id="ProtNLM"/>
    </source>
</evidence>
<dbReference type="Pfam" id="PF13639">
    <property type="entry name" value="zf-RING_2"/>
    <property type="match status" value="1"/>
</dbReference>